<feature type="domain" description="Cobalamin-independent methionine synthase MetE C-terminal/archaeal" evidence="1">
    <location>
        <begin position="184"/>
        <end position="375"/>
    </location>
</feature>
<dbReference type="GO" id="GO:0003871">
    <property type="term" value="F:5-methyltetrahydropteroyltriglutamate-homocysteine S-methyltransferase activity"/>
    <property type="evidence" value="ECO:0007669"/>
    <property type="project" value="InterPro"/>
</dbReference>
<dbReference type="PANTHER" id="PTHR43844:SF2">
    <property type="entry name" value="SYNTHASE, VITAMIN-B12 INDEPENDENT, PUTATIVE (AFU_ORTHOLOGUE AFUA_3G12060)-RELATED"/>
    <property type="match status" value="1"/>
</dbReference>
<dbReference type="Proteomes" id="UP001301769">
    <property type="component" value="Unassembled WGS sequence"/>
</dbReference>
<dbReference type="SUPFAM" id="SSF51726">
    <property type="entry name" value="UROD/MetE-like"/>
    <property type="match status" value="1"/>
</dbReference>
<dbReference type="AlphaFoldDB" id="A0AAN6Y1K5"/>
<gene>
    <name evidence="2" type="ORF">QBC37DRAFT_23542</name>
</gene>
<dbReference type="InterPro" id="IPR038071">
    <property type="entry name" value="UROD/MetE-like_sf"/>
</dbReference>
<dbReference type="GO" id="GO:0008270">
    <property type="term" value="F:zinc ion binding"/>
    <property type="evidence" value="ECO:0007669"/>
    <property type="project" value="InterPro"/>
</dbReference>
<dbReference type="InterPro" id="IPR002629">
    <property type="entry name" value="Met_Synth_C/arc"/>
</dbReference>
<reference evidence="2" key="1">
    <citation type="journal article" date="2023" name="Mol. Phylogenet. Evol.">
        <title>Genome-scale phylogeny and comparative genomics of the fungal order Sordariales.</title>
        <authorList>
            <person name="Hensen N."/>
            <person name="Bonometti L."/>
            <person name="Westerberg I."/>
            <person name="Brannstrom I.O."/>
            <person name="Guillou S."/>
            <person name="Cros-Aarteil S."/>
            <person name="Calhoun S."/>
            <person name="Haridas S."/>
            <person name="Kuo A."/>
            <person name="Mondo S."/>
            <person name="Pangilinan J."/>
            <person name="Riley R."/>
            <person name="LaButti K."/>
            <person name="Andreopoulos B."/>
            <person name="Lipzen A."/>
            <person name="Chen C."/>
            <person name="Yan M."/>
            <person name="Daum C."/>
            <person name="Ng V."/>
            <person name="Clum A."/>
            <person name="Steindorff A."/>
            <person name="Ohm R.A."/>
            <person name="Martin F."/>
            <person name="Silar P."/>
            <person name="Natvig D.O."/>
            <person name="Lalanne C."/>
            <person name="Gautier V."/>
            <person name="Ament-Velasquez S.L."/>
            <person name="Kruys A."/>
            <person name="Hutchinson M.I."/>
            <person name="Powell A.J."/>
            <person name="Barry K."/>
            <person name="Miller A.N."/>
            <person name="Grigoriev I.V."/>
            <person name="Debuchy R."/>
            <person name="Gladieux P."/>
            <person name="Hiltunen Thoren M."/>
            <person name="Johannesson H."/>
        </authorList>
    </citation>
    <scope>NUCLEOTIDE SEQUENCE</scope>
    <source>
        <strain evidence="2">PSN293</strain>
    </source>
</reference>
<dbReference type="Gene3D" id="3.20.20.210">
    <property type="match status" value="1"/>
</dbReference>
<protein>
    <submittedName>
        <fullName evidence="2">Methyltetrahydropteroyltriglutamate-homocysteine s-methyltransferase</fullName>
    </submittedName>
</protein>
<organism evidence="2 3">
    <name type="scientific">Rhypophila decipiens</name>
    <dbReference type="NCBI Taxonomy" id="261697"/>
    <lineage>
        <taxon>Eukaryota</taxon>
        <taxon>Fungi</taxon>
        <taxon>Dikarya</taxon>
        <taxon>Ascomycota</taxon>
        <taxon>Pezizomycotina</taxon>
        <taxon>Sordariomycetes</taxon>
        <taxon>Sordariomycetidae</taxon>
        <taxon>Sordariales</taxon>
        <taxon>Naviculisporaceae</taxon>
        <taxon>Rhypophila</taxon>
    </lineage>
</organism>
<accession>A0AAN6Y1K5</accession>
<name>A0AAN6Y1K5_9PEZI</name>
<reference evidence="2" key="2">
    <citation type="submission" date="2023-05" db="EMBL/GenBank/DDBJ databases">
        <authorList>
            <consortium name="Lawrence Berkeley National Laboratory"/>
            <person name="Steindorff A."/>
            <person name="Hensen N."/>
            <person name="Bonometti L."/>
            <person name="Westerberg I."/>
            <person name="Brannstrom I.O."/>
            <person name="Guillou S."/>
            <person name="Cros-Aarteil S."/>
            <person name="Calhoun S."/>
            <person name="Haridas S."/>
            <person name="Kuo A."/>
            <person name="Mondo S."/>
            <person name="Pangilinan J."/>
            <person name="Riley R."/>
            <person name="Labutti K."/>
            <person name="Andreopoulos B."/>
            <person name="Lipzen A."/>
            <person name="Chen C."/>
            <person name="Yanf M."/>
            <person name="Daum C."/>
            <person name="Ng V."/>
            <person name="Clum A."/>
            <person name="Ohm R."/>
            <person name="Martin F."/>
            <person name="Silar P."/>
            <person name="Natvig D."/>
            <person name="Lalanne C."/>
            <person name="Gautier V."/>
            <person name="Ament-Velasquez S.L."/>
            <person name="Kruys A."/>
            <person name="Hutchinson M.I."/>
            <person name="Powell A.J."/>
            <person name="Barry K."/>
            <person name="Miller A.N."/>
            <person name="Grigoriev I.V."/>
            <person name="Debuchy R."/>
            <person name="Gladieux P."/>
            <person name="Thoren M.H."/>
            <person name="Johannesson H."/>
        </authorList>
    </citation>
    <scope>NUCLEOTIDE SEQUENCE</scope>
    <source>
        <strain evidence="2">PSN293</strain>
    </source>
</reference>
<dbReference type="EMBL" id="MU858162">
    <property type="protein sequence ID" value="KAK4210919.1"/>
    <property type="molecule type" value="Genomic_DNA"/>
</dbReference>
<evidence type="ECO:0000313" key="2">
    <source>
        <dbReference type="EMBL" id="KAK4210919.1"/>
    </source>
</evidence>
<dbReference type="CDD" id="cd03311">
    <property type="entry name" value="CIMS_C_terminal_like"/>
    <property type="match status" value="1"/>
</dbReference>
<dbReference type="GO" id="GO:0009086">
    <property type="term" value="P:methionine biosynthetic process"/>
    <property type="evidence" value="ECO:0007669"/>
    <property type="project" value="InterPro"/>
</dbReference>
<proteinExistence type="predicted"/>
<keyword evidence="3" id="KW-1185">Reference proteome</keyword>
<dbReference type="Pfam" id="PF01717">
    <property type="entry name" value="Meth_synt_2"/>
    <property type="match status" value="1"/>
</dbReference>
<sequence length="403" mass="45816">MVRENRQRPPFRAEHMGSLLRPQKLSEKRVELDGKDALTITQDSELRALEDEAIDDIVKLQLDLNYHPVTDGEYRRHQFWGTFFPGLEGFEEIPDPPLDMFRLYVPDLAAFTEAGHKPGESIICTGKIKHKGSTYIDQWNYLTSRLPPNMISSAKITLPAPEWYHLRYQPGRAYPLDIYPNDAAYFADIAAAYRAELHTLYLAGCRNVTIDDPNLAYFCSEKMLAGFRDAGEDSEALLDSYIKLYNDCISARPADFHVGIHLCRGNFAYSRHFSEGGYDAVAKKLFNDIDADTYFLEYDTERAGGFEPLVHLPRNKNVIVGVITSKFPELEDVQEMKKRVFEAADWVAKGSGQTREEALKRMGISPQCGFASHHLGNSVTREDMVNKLKLVRELADQIWPGEP</sequence>
<dbReference type="PANTHER" id="PTHR43844">
    <property type="entry name" value="METHIONINE SYNTHASE"/>
    <property type="match status" value="1"/>
</dbReference>
<evidence type="ECO:0000313" key="3">
    <source>
        <dbReference type="Proteomes" id="UP001301769"/>
    </source>
</evidence>
<comment type="caution">
    <text evidence="2">The sequence shown here is derived from an EMBL/GenBank/DDBJ whole genome shotgun (WGS) entry which is preliminary data.</text>
</comment>
<evidence type="ECO:0000259" key="1">
    <source>
        <dbReference type="Pfam" id="PF01717"/>
    </source>
</evidence>